<dbReference type="GO" id="GO:0003824">
    <property type="term" value="F:catalytic activity"/>
    <property type="evidence" value="ECO:0007669"/>
    <property type="project" value="InterPro"/>
</dbReference>
<keyword evidence="8" id="KW-1185">Reference proteome</keyword>
<dbReference type="InterPro" id="IPR036038">
    <property type="entry name" value="Aminotransferase-like"/>
</dbReference>
<gene>
    <name evidence="7" type="ORF">EL26_08190</name>
</gene>
<dbReference type="GO" id="GO:0046394">
    <property type="term" value="P:carboxylic acid biosynthetic process"/>
    <property type="evidence" value="ECO:0007669"/>
    <property type="project" value="UniProtKB-ARBA"/>
</dbReference>
<dbReference type="Gene3D" id="3.30.470.10">
    <property type="match status" value="1"/>
</dbReference>
<dbReference type="Gene3D" id="3.20.10.10">
    <property type="entry name" value="D-amino Acid Aminotransferase, subunit A, domain 2"/>
    <property type="match status" value="1"/>
</dbReference>
<dbReference type="PANTHER" id="PTHR42743">
    <property type="entry name" value="AMINO-ACID AMINOTRANSFERASE"/>
    <property type="match status" value="1"/>
</dbReference>
<evidence type="ECO:0000313" key="7">
    <source>
        <dbReference type="EMBL" id="KEO83884.1"/>
    </source>
</evidence>
<dbReference type="eggNOG" id="COG0115">
    <property type="taxonomic scope" value="Bacteria"/>
</dbReference>
<dbReference type="PROSITE" id="PS00770">
    <property type="entry name" value="AA_TRANSFER_CLASS_4"/>
    <property type="match status" value="1"/>
</dbReference>
<evidence type="ECO:0000313" key="8">
    <source>
        <dbReference type="Proteomes" id="UP000027931"/>
    </source>
</evidence>
<dbReference type="InterPro" id="IPR001544">
    <property type="entry name" value="Aminotrans_IV"/>
</dbReference>
<evidence type="ECO:0000256" key="2">
    <source>
        <dbReference type="ARBA" id="ARBA00009320"/>
    </source>
</evidence>
<dbReference type="Proteomes" id="UP000027931">
    <property type="component" value="Unassembled WGS sequence"/>
</dbReference>
<dbReference type="OrthoDB" id="9805628at2"/>
<evidence type="ECO:0000256" key="1">
    <source>
        <dbReference type="ARBA" id="ARBA00001933"/>
    </source>
</evidence>
<evidence type="ECO:0000256" key="3">
    <source>
        <dbReference type="ARBA" id="ARBA00011738"/>
    </source>
</evidence>
<protein>
    <recommendedName>
        <fullName evidence="9">4-amino-4-deoxychorismate lyase</fullName>
    </recommendedName>
</protein>
<dbReference type="InterPro" id="IPR050571">
    <property type="entry name" value="Class-IV_PLP-Dep_Aminotrnsfr"/>
</dbReference>
<comment type="caution">
    <text evidence="7">The sequence shown here is derived from an EMBL/GenBank/DDBJ whole genome shotgun (WGS) entry which is preliminary data.</text>
</comment>
<dbReference type="InterPro" id="IPR043131">
    <property type="entry name" value="BCAT-like_N"/>
</dbReference>
<organism evidence="7 8">
    <name type="scientific">Tumebacillus flagellatus</name>
    <dbReference type="NCBI Taxonomy" id="1157490"/>
    <lineage>
        <taxon>Bacteria</taxon>
        <taxon>Bacillati</taxon>
        <taxon>Bacillota</taxon>
        <taxon>Bacilli</taxon>
        <taxon>Bacillales</taxon>
        <taxon>Alicyclobacillaceae</taxon>
        <taxon>Tumebacillus</taxon>
    </lineage>
</organism>
<dbReference type="SUPFAM" id="SSF56752">
    <property type="entry name" value="D-aminoacid aminotransferase-like PLP-dependent enzymes"/>
    <property type="match status" value="1"/>
</dbReference>
<dbReference type="InterPro" id="IPR043132">
    <property type="entry name" value="BCAT-like_C"/>
</dbReference>
<evidence type="ECO:0000256" key="5">
    <source>
        <dbReference type="RuleBase" id="RU004106"/>
    </source>
</evidence>
<proteinExistence type="inferred from homology"/>
<dbReference type="STRING" id="1157490.EL26_08190"/>
<comment type="cofactor">
    <cofactor evidence="1 6">
        <name>pyridoxal 5'-phosphate</name>
        <dbReference type="ChEBI" id="CHEBI:597326"/>
    </cofactor>
</comment>
<accession>A0A074LRY7</accession>
<dbReference type="InterPro" id="IPR018300">
    <property type="entry name" value="Aminotrans_IV_CS"/>
</dbReference>
<evidence type="ECO:0000256" key="4">
    <source>
        <dbReference type="ARBA" id="ARBA00022898"/>
    </source>
</evidence>
<evidence type="ECO:0000256" key="6">
    <source>
        <dbReference type="RuleBase" id="RU004516"/>
    </source>
</evidence>
<name>A0A074LRY7_9BACL</name>
<keyword evidence="4 6" id="KW-0663">Pyridoxal phosphate</keyword>
<reference evidence="7 8" key="1">
    <citation type="journal article" date="2013" name="Int. J. Syst. Evol. Microbiol.">
        <title>Tumebacillus flagellatus sp. nov., an alpha-amylase/pullulanase-producing bacterium isolated from cassava wastewater.</title>
        <authorList>
            <person name="Wang Q."/>
            <person name="Xie N."/>
            <person name="Qin Y."/>
            <person name="Shen N."/>
            <person name="Zhu J."/>
            <person name="Mi H."/>
            <person name="Huang R."/>
        </authorList>
    </citation>
    <scope>NUCLEOTIDE SEQUENCE [LARGE SCALE GENOMIC DNA]</scope>
    <source>
        <strain evidence="7 8">GST4</strain>
    </source>
</reference>
<dbReference type="EMBL" id="JMIR01000008">
    <property type="protein sequence ID" value="KEO83884.1"/>
    <property type="molecule type" value="Genomic_DNA"/>
</dbReference>
<evidence type="ECO:0008006" key="9">
    <source>
        <dbReference type="Google" id="ProtNLM"/>
    </source>
</evidence>
<dbReference type="PANTHER" id="PTHR42743:SF11">
    <property type="entry name" value="AMINODEOXYCHORISMATE LYASE"/>
    <property type="match status" value="1"/>
</dbReference>
<comment type="similarity">
    <text evidence="2 5">Belongs to the class-IV pyridoxal-phosphate-dependent aminotransferase family.</text>
</comment>
<dbReference type="FunFam" id="3.20.10.10:FF:000002">
    <property type="entry name" value="D-alanine aminotransferase"/>
    <property type="match status" value="1"/>
</dbReference>
<dbReference type="GO" id="GO:0005829">
    <property type="term" value="C:cytosol"/>
    <property type="evidence" value="ECO:0007669"/>
    <property type="project" value="TreeGrafter"/>
</dbReference>
<sequence length="299" mass="32523">MHVCLNGRIVPVEEAQVSVLDHGFLYGAGLFETMRTVGGRPMFWEAHYERLCESARDISLWKQHEADDDVSGQSAQVRSLPWSSSELHDLLVATVRANNLPEAYVRLSITRGPGVLGPSGKSCETPTLVIYAKPLVLPSAETYATGRDLLVLQTRRSTPETPVRVKSLNYLNSLLAYAELEARGGGEGIQLTQDGFVAEGAVSNLFFAVNGELWTPSLETGILPGITRAWALQTARAHGIPTREHRFTLDDLAAATEAFTTSSVTGILPAVSMEKKPLHHGTPGPITKLLIAAWNRQLC</sequence>
<dbReference type="Pfam" id="PF01063">
    <property type="entry name" value="Aminotran_4"/>
    <property type="match status" value="1"/>
</dbReference>
<dbReference type="RefSeq" id="WP_038086329.1">
    <property type="nucleotide sequence ID" value="NZ_JMIR01000008.1"/>
</dbReference>
<dbReference type="GO" id="GO:0008652">
    <property type="term" value="P:amino acid biosynthetic process"/>
    <property type="evidence" value="ECO:0007669"/>
    <property type="project" value="UniProtKB-ARBA"/>
</dbReference>
<comment type="subunit">
    <text evidence="3">Homodimer.</text>
</comment>
<dbReference type="AlphaFoldDB" id="A0A074LRY7"/>